<comment type="caution">
    <text evidence="1">The sequence shown here is derived from an EMBL/GenBank/DDBJ whole genome shotgun (WGS) entry which is preliminary data.</text>
</comment>
<keyword evidence="2" id="KW-1185">Reference proteome</keyword>
<reference evidence="1" key="1">
    <citation type="submission" date="2016-08" db="EMBL/GenBank/DDBJ databases">
        <authorList>
            <person name="Ngugi D.K."/>
            <person name="Miyake S."/>
            <person name="Stingl U."/>
        </authorList>
    </citation>
    <scope>NUCLEOTIDE SEQUENCE</scope>
    <source>
        <strain evidence="1">SCG-B11WGA-EpuloA1</strain>
    </source>
</reference>
<accession>A0ACC8XCL0</accession>
<evidence type="ECO:0000313" key="2">
    <source>
        <dbReference type="Proteomes" id="UP000188605"/>
    </source>
</evidence>
<evidence type="ECO:0000313" key="1">
    <source>
        <dbReference type="EMBL" id="ONI40380.1"/>
    </source>
</evidence>
<dbReference type="Proteomes" id="UP000188605">
    <property type="component" value="Unassembled WGS sequence"/>
</dbReference>
<dbReference type="EMBL" id="LJDB01000052">
    <property type="protein sequence ID" value="ONI40380.1"/>
    <property type="molecule type" value="Genomic_DNA"/>
</dbReference>
<gene>
    <name evidence="1" type="ORF">AN396_06110</name>
</gene>
<sequence length="376" mass="41869">MSCKYFDEQMEMLEKFCNIDCPARYEKGIEQSVEIVKEMLNKFDVDVSIRYNEGLGSNIVARIKPDNPNGKIIVSAHMDTFVGFKVGDINKNPFRVEGEWAYGVGISDCKSGLVSSIYSVRIMQELNMLPNKEIVMIYNCDEEIGSPTAKVIFEEECKDADMAFVFEPSRDNNGIIVQRKGIGIYNINIKGIPAHGAIGWKKGRSASKELVKQINRLYDYSDYENIIYDAGSLSSTPSISEGANARIVASIQSDKGFEMFKQHLKDITEGIPFVDGCTISVKVEALHPAMDRNEKNIAIYEIVKKAGKIMGVDYPEQLSPGSGDACLIALHECPTVDGMGPYMEDIHTLNERLKISSLKERTILFALTLGILDQNS</sequence>
<protein>
    <submittedName>
        <fullName evidence="1">Uncharacterized protein</fullName>
    </submittedName>
</protein>
<name>A0ACC8XCL0_9FIRM</name>
<proteinExistence type="predicted"/>
<organism evidence="1 2">
    <name type="scientific">Candidatus Epulonipiscium fishelsonii</name>
    <dbReference type="NCBI Taxonomy" id="77094"/>
    <lineage>
        <taxon>Bacteria</taxon>
        <taxon>Bacillati</taxon>
        <taxon>Bacillota</taxon>
        <taxon>Clostridia</taxon>
        <taxon>Lachnospirales</taxon>
        <taxon>Lachnospiraceae</taxon>
        <taxon>Candidatus Epulonipiscium</taxon>
    </lineage>
</organism>